<keyword evidence="3" id="KW-1185">Reference proteome</keyword>
<protein>
    <submittedName>
        <fullName evidence="2">Uncharacterized protein</fullName>
    </submittedName>
</protein>
<reference evidence="2 3" key="1">
    <citation type="submission" date="2016-10" db="EMBL/GenBank/DDBJ databases">
        <authorList>
            <person name="de Groot N.N."/>
        </authorList>
    </citation>
    <scope>NUCLEOTIDE SEQUENCE [LARGE SCALE GENOMIC DNA]</scope>
    <source>
        <strain evidence="2 3">CGMCC 4.5739</strain>
    </source>
</reference>
<sequence length="68" mass="7806">MDADSRYLGEMPNLCDMTLVGSGTDTAEERYRTDRAQLRALQGRNEKRCQQSVDRPWNSEGDLESQRP</sequence>
<dbReference type="Proteomes" id="UP000199207">
    <property type="component" value="Unassembled WGS sequence"/>
</dbReference>
<dbReference type="STRING" id="910347.SAMN05421773_1033"/>
<evidence type="ECO:0000313" key="3">
    <source>
        <dbReference type="Proteomes" id="UP000199207"/>
    </source>
</evidence>
<evidence type="ECO:0000256" key="1">
    <source>
        <dbReference type="SAM" id="MobiDB-lite"/>
    </source>
</evidence>
<feature type="region of interest" description="Disordered" evidence="1">
    <location>
        <begin position="38"/>
        <end position="68"/>
    </location>
</feature>
<gene>
    <name evidence="2" type="ORF">SAMN05421773_1033</name>
</gene>
<dbReference type="AlphaFoldDB" id="A0A1I1IDD5"/>
<proteinExistence type="predicted"/>
<name>A0A1I1IDD5_9ACTN</name>
<evidence type="ECO:0000313" key="2">
    <source>
        <dbReference type="EMBL" id="SFC34115.1"/>
    </source>
</evidence>
<dbReference type="EMBL" id="FOLM01000003">
    <property type="protein sequence ID" value="SFC34115.1"/>
    <property type="molecule type" value="Genomic_DNA"/>
</dbReference>
<organism evidence="2 3">
    <name type="scientific">Streptomyces aidingensis</name>
    <dbReference type="NCBI Taxonomy" id="910347"/>
    <lineage>
        <taxon>Bacteria</taxon>
        <taxon>Bacillati</taxon>
        <taxon>Actinomycetota</taxon>
        <taxon>Actinomycetes</taxon>
        <taxon>Kitasatosporales</taxon>
        <taxon>Streptomycetaceae</taxon>
        <taxon>Streptomyces</taxon>
    </lineage>
</organism>
<accession>A0A1I1IDD5</accession>